<sequence length="31" mass="3451">DFNTALEDFRGKLAEVIFRASVHRVSLASSN</sequence>
<organism evidence="1">
    <name type="scientific">marine sediment metagenome</name>
    <dbReference type="NCBI Taxonomy" id="412755"/>
    <lineage>
        <taxon>unclassified sequences</taxon>
        <taxon>metagenomes</taxon>
        <taxon>ecological metagenomes</taxon>
    </lineage>
</organism>
<proteinExistence type="predicted"/>
<evidence type="ECO:0000313" key="1">
    <source>
        <dbReference type="EMBL" id="GAF86902.1"/>
    </source>
</evidence>
<reference evidence="1" key="1">
    <citation type="journal article" date="2014" name="Front. Microbiol.">
        <title>High frequency of phylogenetically diverse reductive dehalogenase-homologous genes in deep subseafloor sedimentary metagenomes.</title>
        <authorList>
            <person name="Kawai M."/>
            <person name="Futagami T."/>
            <person name="Toyoda A."/>
            <person name="Takaki Y."/>
            <person name="Nishi S."/>
            <person name="Hori S."/>
            <person name="Arai W."/>
            <person name="Tsubouchi T."/>
            <person name="Morono Y."/>
            <person name="Uchiyama I."/>
            <person name="Ito T."/>
            <person name="Fujiyama A."/>
            <person name="Inagaki F."/>
            <person name="Takami H."/>
        </authorList>
    </citation>
    <scope>NUCLEOTIDE SEQUENCE</scope>
    <source>
        <strain evidence="1">Expedition CK06-06</strain>
    </source>
</reference>
<dbReference type="AlphaFoldDB" id="X0TFH3"/>
<accession>X0TFH3</accession>
<comment type="caution">
    <text evidence="1">The sequence shown here is derived from an EMBL/GenBank/DDBJ whole genome shotgun (WGS) entry which is preliminary data.</text>
</comment>
<dbReference type="EMBL" id="BARS01015067">
    <property type="protein sequence ID" value="GAF86902.1"/>
    <property type="molecule type" value="Genomic_DNA"/>
</dbReference>
<name>X0TFH3_9ZZZZ</name>
<feature type="non-terminal residue" evidence="1">
    <location>
        <position position="1"/>
    </location>
</feature>
<gene>
    <name evidence="1" type="ORF">S01H1_25012</name>
</gene>
<protein>
    <submittedName>
        <fullName evidence="1">Uncharacterized protein</fullName>
    </submittedName>
</protein>